<dbReference type="Pfam" id="PF12906">
    <property type="entry name" value="RINGv"/>
    <property type="match status" value="1"/>
</dbReference>
<dbReference type="GO" id="GO:0016567">
    <property type="term" value="P:protein ubiquitination"/>
    <property type="evidence" value="ECO:0007669"/>
    <property type="project" value="TreeGrafter"/>
</dbReference>
<dbReference type="InterPro" id="IPR011016">
    <property type="entry name" value="Znf_RING-CH"/>
</dbReference>
<dbReference type="Gene3D" id="3.30.40.10">
    <property type="entry name" value="Zinc/RING finger domain, C3HC4 (zinc finger)"/>
    <property type="match status" value="1"/>
</dbReference>
<dbReference type="Proteomes" id="UP001279734">
    <property type="component" value="Unassembled WGS sequence"/>
</dbReference>
<proteinExistence type="predicted"/>
<evidence type="ECO:0000313" key="7">
    <source>
        <dbReference type="EMBL" id="GMH31163.1"/>
    </source>
</evidence>
<keyword evidence="8" id="KW-1185">Reference proteome</keyword>
<dbReference type="AlphaFoldDB" id="A0AAD3TLI2"/>
<reference evidence="7" key="1">
    <citation type="submission" date="2023-05" db="EMBL/GenBank/DDBJ databases">
        <title>Nepenthes gracilis genome sequencing.</title>
        <authorList>
            <person name="Fukushima K."/>
        </authorList>
    </citation>
    <scope>NUCLEOTIDE SEQUENCE</scope>
    <source>
        <strain evidence="7">SING2019-196</strain>
    </source>
</reference>
<dbReference type="GO" id="GO:0004842">
    <property type="term" value="F:ubiquitin-protein transferase activity"/>
    <property type="evidence" value="ECO:0007669"/>
    <property type="project" value="TreeGrafter"/>
</dbReference>
<keyword evidence="1" id="KW-0479">Metal-binding</keyword>
<dbReference type="CDD" id="cd16495">
    <property type="entry name" value="RING_CH-C4HC3_MARCH"/>
    <property type="match status" value="1"/>
</dbReference>
<dbReference type="PANTHER" id="PTHR23012">
    <property type="entry name" value="RING/FYVE/PHD ZINC FINGER DOMAIN-CONTAINING"/>
    <property type="match status" value="1"/>
</dbReference>
<evidence type="ECO:0000313" key="8">
    <source>
        <dbReference type="Proteomes" id="UP001279734"/>
    </source>
</evidence>
<dbReference type="SMART" id="SM00744">
    <property type="entry name" value="RINGv"/>
    <property type="match status" value="1"/>
</dbReference>
<dbReference type="InterPro" id="IPR033275">
    <property type="entry name" value="MARCH-like"/>
</dbReference>
<comment type="caution">
    <text evidence="7">The sequence shown here is derived from an EMBL/GenBank/DDBJ whole genome shotgun (WGS) entry which is preliminary data.</text>
</comment>
<keyword evidence="5" id="KW-1133">Transmembrane helix</keyword>
<organism evidence="7 8">
    <name type="scientific">Nepenthes gracilis</name>
    <name type="common">Slender pitcher plant</name>
    <dbReference type="NCBI Taxonomy" id="150966"/>
    <lineage>
        <taxon>Eukaryota</taxon>
        <taxon>Viridiplantae</taxon>
        <taxon>Streptophyta</taxon>
        <taxon>Embryophyta</taxon>
        <taxon>Tracheophyta</taxon>
        <taxon>Spermatophyta</taxon>
        <taxon>Magnoliopsida</taxon>
        <taxon>eudicotyledons</taxon>
        <taxon>Gunneridae</taxon>
        <taxon>Pentapetalae</taxon>
        <taxon>Caryophyllales</taxon>
        <taxon>Nepenthaceae</taxon>
        <taxon>Nepenthes</taxon>
    </lineage>
</organism>
<dbReference type="InterPro" id="IPR022143">
    <property type="entry name" value="DUF3675"/>
</dbReference>
<evidence type="ECO:0000256" key="3">
    <source>
        <dbReference type="ARBA" id="ARBA00022833"/>
    </source>
</evidence>
<dbReference type="GO" id="GO:0008270">
    <property type="term" value="F:zinc ion binding"/>
    <property type="evidence" value="ECO:0007669"/>
    <property type="project" value="UniProtKB-KW"/>
</dbReference>
<feature type="region of interest" description="Disordered" evidence="4">
    <location>
        <begin position="31"/>
        <end position="52"/>
    </location>
</feature>
<feature type="transmembrane region" description="Helical" evidence="5">
    <location>
        <begin position="174"/>
        <end position="197"/>
    </location>
</feature>
<feature type="transmembrane region" description="Helical" evidence="5">
    <location>
        <begin position="217"/>
        <end position="239"/>
    </location>
</feature>
<evidence type="ECO:0000256" key="5">
    <source>
        <dbReference type="SAM" id="Phobius"/>
    </source>
</evidence>
<gene>
    <name evidence="7" type="ORF">Nepgr_033006</name>
</gene>
<keyword evidence="3" id="KW-0862">Zinc</keyword>
<dbReference type="Pfam" id="PF12428">
    <property type="entry name" value="DUF3675"/>
    <property type="match status" value="1"/>
</dbReference>
<keyword evidence="5" id="KW-0812">Transmembrane</keyword>
<keyword evidence="2" id="KW-0863">Zinc-finger</keyword>
<sequence>MSEHLVLYVDRLMRPANGPTAQATEIEVPVGGGYDVESSGSSCSSVEEKRDDEENVVLGEDEPLIQAAECRICQEEDAIKNLEIPCACSGSLKYAHRKCVQRWCNEKRDITCEICHQPYQPGYTTPPAPPHPEDATIDIGGWTISGAPLDSHDPRFSAIAEAERQFLEAEYDDYAATTASGAAFCRSAALILMSLLFLRHALNIPDSDGDNDTAPSFFSLFLLKAAGFLLPCYIMAWAISILQRRRQRQEAAALAAAQFAIVLQSGLHRGLQLTMAPPPPPANLPQEAA</sequence>
<evidence type="ECO:0000256" key="4">
    <source>
        <dbReference type="SAM" id="MobiDB-lite"/>
    </source>
</evidence>
<name>A0AAD3TLI2_NEPGR</name>
<dbReference type="InterPro" id="IPR013083">
    <property type="entry name" value="Znf_RING/FYVE/PHD"/>
</dbReference>
<evidence type="ECO:0000256" key="2">
    <source>
        <dbReference type="ARBA" id="ARBA00022771"/>
    </source>
</evidence>
<accession>A0AAD3TLI2</accession>
<keyword evidence="5" id="KW-0472">Membrane</keyword>
<dbReference type="FunFam" id="3.30.40.10:FF:000146">
    <property type="entry name" value="RING/FYVE/PHD zinc finger protein"/>
    <property type="match status" value="1"/>
</dbReference>
<dbReference type="SUPFAM" id="SSF57850">
    <property type="entry name" value="RING/U-box"/>
    <property type="match status" value="1"/>
</dbReference>
<dbReference type="PROSITE" id="PS51292">
    <property type="entry name" value="ZF_RING_CH"/>
    <property type="match status" value="1"/>
</dbReference>
<dbReference type="GO" id="GO:0016020">
    <property type="term" value="C:membrane"/>
    <property type="evidence" value="ECO:0007669"/>
    <property type="project" value="TreeGrafter"/>
</dbReference>
<feature type="domain" description="RING-CH-type" evidence="6">
    <location>
        <begin position="62"/>
        <end position="122"/>
    </location>
</feature>
<dbReference type="PANTHER" id="PTHR23012:SF175">
    <property type="entry name" value="RING_FYVE_PHD ZINC FINGER SUPERFAMILY PROTEIN"/>
    <property type="match status" value="1"/>
</dbReference>
<protein>
    <recommendedName>
        <fullName evidence="6">RING-CH-type domain-containing protein</fullName>
    </recommendedName>
</protein>
<dbReference type="EMBL" id="BSYO01000039">
    <property type="protein sequence ID" value="GMH31163.1"/>
    <property type="molecule type" value="Genomic_DNA"/>
</dbReference>
<evidence type="ECO:0000259" key="6">
    <source>
        <dbReference type="PROSITE" id="PS51292"/>
    </source>
</evidence>
<evidence type="ECO:0000256" key="1">
    <source>
        <dbReference type="ARBA" id="ARBA00022723"/>
    </source>
</evidence>